<proteinExistence type="predicted"/>
<dbReference type="PROSITE" id="PS51340">
    <property type="entry name" value="MOSC"/>
    <property type="match status" value="1"/>
</dbReference>
<dbReference type="Pfam" id="PF03476">
    <property type="entry name" value="MOSC_N"/>
    <property type="match status" value="1"/>
</dbReference>
<dbReference type="EMBL" id="JACXAE010000037">
    <property type="protein sequence ID" value="MBD2772314.1"/>
    <property type="molecule type" value="Genomic_DNA"/>
</dbReference>
<evidence type="ECO:0000313" key="3">
    <source>
        <dbReference type="Proteomes" id="UP000629098"/>
    </source>
</evidence>
<name>A0A8J6XCA5_9CYAN</name>
<dbReference type="GO" id="GO:0030170">
    <property type="term" value="F:pyridoxal phosphate binding"/>
    <property type="evidence" value="ECO:0007669"/>
    <property type="project" value="InterPro"/>
</dbReference>
<gene>
    <name evidence="2" type="ORF">ICL16_09560</name>
</gene>
<dbReference type="RefSeq" id="WP_190826723.1">
    <property type="nucleotide sequence ID" value="NZ_CAWPPI010000037.1"/>
</dbReference>
<sequence>MSNTSPHLVSIFIYPIKSLDGFAVNQTTLLQSGALEHDREFALFDERGNFVNGKRNAQVHLLRTWFDVDYRIISLQIQNKDQKFIFHVDKERADLEAWLSNYFGFSVKFVQNSITGFPDDTNASGPTIISTATLEVVASWFPDLSVDELRIRLRTNLEIGGVPAFWEEQLFAEANFFVQFQVGDVLFAGINPCQRCVVPARNSQTGEITPNFQKIFIAKRREFLPSWTTISRFNHFFKLAVNTKVPESEAGKILRIGDPVKVIGISKRI</sequence>
<dbReference type="InterPro" id="IPR005303">
    <property type="entry name" value="MOCOS_middle"/>
</dbReference>
<reference evidence="2" key="1">
    <citation type="submission" date="2020-09" db="EMBL/GenBank/DDBJ databases">
        <title>Iningainema tapete sp. nov. (Scytonemataceae, Cyanobacteria) from greenhouses in central Florida (USA) produces two types of nodularin with biosynthetic potential for microcystin-LR and anabaenopeptins.</title>
        <authorList>
            <person name="Berthold D.E."/>
            <person name="Lefler F.W."/>
            <person name="Huang I.-S."/>
            <person name="Abdulla H."/>
            <person name="Zimba P.V."/>
            <person name="Laughinghouse H.D. IV."/>
        </authorList>
    </citation>
    <scope>NUCLEOTIDE SEQUENCE</scope>
    <source>
        <strain evidence="2">BLCCT55</strain>
    </source>
</reference>
<protein>
    <submittedName>
        <fullName evidence="2">MOSC N-terminal beta barrel domain-containing protein</fullName>
    </submittedName>
</protein>
<dbReference type="InterPro" id="IPR005302">
    <property type="entry name" value="MoCF_Sase_C"/>
</dbReference>
<evidence type="ECO:0000259" key="1">
    <source>
        <dbReference type="PROSITE" id="PS51340"/>
    </source>
</evidence>
<organism evidence="2 3">
    <name type="scientific">Iningainema tapete BLCC-T55</name>
    <dbReference type="NCBI Taxonomy" id="2748662"/>
    <lineage>
        <taxon>Bacteria</taxon>
        <taxon>Bacillati</taxon>
        <taxon>Cyanobacteriota</taxon>
        <taxon>Cyanophyceae</taxon>
        <taxon>Nostocales</taxon>
        <taxon>Scytonemataceae</taxon>
        <taxon>Iningainema tapete</taxon>
    </lineage>
</organism>
<dbReference type="GO" id="GO:0030151">
    <property type="term" value="F:molybdenum ion binding"/>
    <property type="evidence" value="ECO:0007669"/>
    <property type="project" value="InterPro"/>
</dbReference>
<dbReference type="Proteomes" id="UP000629098">
    <property type="component" value="Unassembled WGS sequence"/>
</dbReference>
<accession>A0A8J6XCA5</accession>
<feature type="domain" description="MOSC" evidence="1">
    <location>
        <begin position="92"/>
        <end position="263"/>
    </location>
</feature>
<comment type="caution">
    <text evidence="2">The sequence shown here is derived from an EMBL/GenBank/DDBJ whole genome shotgun (WGS) entry which is preliminary data.</text>
</comment>
<evidence type="ECO:0000313" key="2">
    <source>
        <dbReference type="EMBL" id="MBD2772314.1"/>
    </source>
</evidence>
<dbReference type="AlphaFoldDB" id="A0A8J6XCA5"/>
<keyword evidence="3" id="KW-1185">Reference proteome</keyword>
<dbReference type="GO" id="GO:0003824">
    <property type="term" value="F:catalytic activity"/>
    <property type="evidence" value="ECO:0007669"/>
    <property type="project" value="InterPro"/>
</dbReference>
<dbReference type="SUPFAM" id="SSF141673">
    <property type="entry name" value="MOSC N-terminal domain-like"/>
    <property type="match status" value="1"/>
</dbReference>
<dbReference type="Pfam" id="PF03473">
    <property type="entry name" value="MOSC"/>
    <property type="match status" value="1"/>
</dbReference>